<organism evidence="3 4">
    <name type="scientific">Coprinopsis cinerea (strain Okayama-7 / 130 / ATCC MYA-4618 / FGSC 9003)</name>
    <name type="common">Inky cap fungus</name>
    <name type="synonym">Hormographiella aspergillata</name>
    <dbReference type="NCBI Taxonomy" id="240176"/>
    <lineage>
        <taxon>Eukaryota</taxon>
        <taxon>Fungi</taxon>
        <taxon>Dikarya</taxon>
        <taxon>Basidiomycota</taxon>
        <taxon>Agaricomycotina</taxon>
        <taxon>Agaricomycetes</taxon>
        <taxon>Agaricomycetidae</taxon>
        <taxon>Agaricales</taxon>
        <taxon>Agaricineae</taxon>
        <taxon>Psathyrellaceae</taxon>
        <taxon>Coprinopsis</taxon>
    </lineage>
</organism>
<reference evidence="3 4" key="1">
    <citation type="journal article" date="2010" name="Proc. Natl. Acad. Sci. U.S.A.">
        <title>Insights into evolution of multicellular fungi from the assembled chromosomes of the mushroom Coprinopsis cinerea (Coprinus cinereus).</title>
        <authorList>
            <person name="Stajich J.E."/>
            <person name="Wilke S.K."/>
            <person name="Ahren D."/>
            <person name="Au C.H."/>
            <person name="Birren B.W."/>
            <person name="Borodovsky M."/>
            <person name="Burns C."/>
            <person name="Canback B."/>
            <person name="Casselton L.A."/>
            <person name="Cheng C.K."/>
            <person name="Deng J."/>
            <person name="Dietrich F.S."/>
            <person name="Fargo D.C."/>
            <person name="Farman M.L."/>
            <person name="Gathman A.C."/>
            <person name="Goldberg J."/>
            <person name="Guigo R."/>
            <person name="Hoegger P.J."/>
            <person name="Hooker J.B."/>
            <person name="Huggins A."/>
            <person name="James T.Y."/>
            <person name="Kamada T."/>
            <person name="Kilaru S."/>
            <person name="Kodira C."/>
            <person name="Kues U."/>
            <person name="Kupfer D."/>
            <person name="Kwan H.S."/>
            <person name="Lomsadze A."/>
            <person name="Li W."/>
            <person name="Lilly W.W."/>
            <person name="Ma L.J."/>
            <person name="Mackey A.J."/>
            <person name="Manning G."/>
            <person name="Martin F."/>
            <person name="Muraguchi H."/>
            <person name="Natvig D.O."/>
            <person name="Palmerini H."/>
            <person name="Ramesh M.A."/>
            <person name="Rehmeyer C.J."/>
            <person name="Roe B.A."/>
            <person name="Shenoy N."/>
            <person name="Stanke M."/>
            <person name="Ter-Hovhannisyan V."/>
            <person name="Tunlid A."/>
            <person name="Velagapudi R."/>
            <person name="Vision T.J."/>
            <person name="Zeng Q."/>
            <person name="Zolan M.E."/>
            <person name="Pukkila P.J."/>
        </authorList>
    </citation>
    <scope>NUCLEOTIDE SEQUENCE [LARGE SCALE GENOMIC DNA]</scope>
    <source>
        <strain evidence="4">Okayama-7 / 130 / ATCC MYA-4618 / FGSC 9003</strain>
    </source>
</reference>
<dbReference type="EMBL" id="AACS02000006">
    <property type="protein sequence ID" value="EAU83795.2"/>
    <property type="molecule type" value="Genomic_DNA"/>
</dbReference>
<evidence type="ECO:0000313" key="3">
    <source>
        <dbReference type="EMBL" id="EAU83795.2"/>
    </source>
</evidence>
<gene>
    <name evidence="3" type="ORF">CC1G_07530</name>
</gene>
<proteinExistence type="predicted"/>
<dbReference type="InParanoid" id="A8P176"/>
<evidence type="ECO:0000313" key="4">
    <source>
        <dbReference type="Proteomes" id="UP000001861"/>
    </source>
</evidence>
<dbReference type="AlphaFoldDB" id="A8P176"/>
<dbReference type="OMA" id="MNGDHAA"/>
<evidence type="ECO:0000256" key="1">
    <source>
        <dbReference type="SAM" id="Coils"/>
    </source>
</evidence>
<comment type="caution">
    <text evidence="3">The sequence shown here is derived from an EMBL/GenBank/DDBJ whole genome shotgun (WGS) entry which is preliminary data.</text>
</comment>
<dbReference type="GeneID" id="6014609"/>
<name>A8P176_COPC7</name>
<dbReference type="HOGENOM" id="CLU_006824_2_1_1"/>
<dbReference type="KEGG" id="cci:CC1G_07530"/>
<dbReference type="Proteomes" id="UP000001861">
    <property type="component" value="Unassembled WGS sequence"/>
</dbReference>
<feature type="coiled-coil region" evidence="1">
    <location>
        <begin position="700"/>
        <end position="737"/>
    </location>
</feature>
<accession>A8P176</accession>
<feature type="region of interest" description="Disordered" evidence="2">
    <location>
        <begin position="809"/>
        <end position="841"/>
    </location>
</feature>
<dbReference type="eggNOG" id="ENOG502SI1J">
    <property type="taxonomic scope" value="Eukaryota"/>
</dbReference>
<dbReference type="OrthoDB" id="3052721at2759"/>
<sequence>MEKEFMEARKEADEEMGALKQRIRALERSRKELVHGQTVVRKRMARLAAAKRNYQRKLTELVKSKPSVFNMVKRGVYTKQARSLARYLASTGTAEAKVGKTIKRIAEAMGLQVDRVMSKHTVQRSILEAGVAADIQMAFEMAKACKLCYSSDSTSHKHIEYESRFIALQVVDYERPDQEPQWVLRSLGIGTSVDHRSETQVQGLKERLADLADIFNRSPLAKREGIRFSADNFAYKLIGTSGDHANDQKKSHKVLHEWRMDVLCYRMGKEALMKMDPVLSAAILLPLKWRQLQTIGQSVWEAMTEEEKGEKDDEVIREFGKAIFENLPTNDQAKLSRFIRTGCCMHKDLNCFKWGDKSMQEMWKAKGLVPPCLLANKENVSILEGCVGEEPVTADQKRAMDASKRGGSKTVELGGMICKNKDSKKGQQDTYRFWMVEHLGFELPYPDVSNTRYGSHGAAAATVLTQLPAFRQFINHVHDTKDRPGYTNIEQNFARALDDIPTITEIAVLALYHVAVSQPFMRYVRQEKNLLKLEPFFNRMDTFLASVATSPTVWSTPGHPYGSVFLDSNTPDTFSAEVLNVVHQLAPTLPHLDDSISAFTTGAREAFVERFSDEFREGNGIDSLTEAERDDLFFASTNDANEGALGSWRLAQRRRVSETLHKFNASFTAELNGTEFFIEHMLTEEADEIYLRKEARLRDEDGLQRQLKEAQVEADRKKAEENRLKVARREEKEKEKANAILATGQNLILDDSAIEKLTNDGLNLQLDYHRDLEKSITSIPDTDRIPLKSHMKLKSDRIRNLKLAVSRYRSRQTISQPPVEPPTIPSASETGPVTSEHDSSYEYDYYDDFYT</sequence>
<evidence type="ECO:0000256" key="2">
    <source>
        <dbReference type="SAM" id="MobiDB-lite"/>
    </source>
</evidence>
<dbReference type="RefSeq" id="XP_001838040.2">
    <property type="nucleotide sequence ID" value="XM_001837988.2"/>
</dbReference>
<feature type="coiled-coil region" evidence="1">
    <location>
        <begin position="2"/>
        <end position="64"/>
    </location>
</feature>
<keyword evidence="1" id="KW-0175">Coiled coil</keyword>
<dbReference type="VEuPathDB" id="FungiDB:CC1G_07530"/>
<dbReference type="STRING" id="240176.A8P176"/>
<keyword evidence="4" id="KW-1185">Reference proteome</keyword>
<protein>
    <submittedName>
        <fullName evidence="3">Uncharacterized protein</fullName>
    </submittedName>
</protein>